<dbReference type="InterPro" id="IPR041485">
    <property type="entry name" value="TetR_C_36"/>
</dbReference>
<dbReference type="Gene3D" id="1.10.357.10">
    <property type="entry name" value="Tetracycline Repressor, domain 2"/>
    <property type="match status" value="1"/>
</dbReference>
<dbReference type="RefSeq" id="WP_084755591.1">
    <property type="nucleotide sequence ID" value="NZ_CALGVN010000037.1"/>
</dbReference>
<organism evidence="2 3">
    <name type="scientific">Pseudonocardia thermophila</name>
    <dbReference type="NCBI Taxonomy" id="1848"/>
    <lineage>
        <taxon>Bacteria</taxon>
        <taxon>Bacillati</taxon>
        <taxon>Actinomycetota</taxon>
        <taxon>Actinomycetes</taxon>
        <taxon>Pseudonocardiales</taxon>
        <taxon>Pseudonocardiaceae</taxon>
        <taxon>Pseudonocardia</taxon>
    </lineage>
</organism>
<proteinExistence type="predicted"/>
<dbReference type="SUPFAM" id="SSF46689">
    <property type="entry name" value="Homeodomain-like"/>
    <property type="match status" value="1"/>
</dbReference>
<sequence length="212" mass="23820">MTDLLAGPRVPGFDVTPLDRDLAAPRGTRPSGALTAFKLARRQFLEGKRIDMGALAAQVGVNRVTLYRWVGRREDLLLRVLWALTEQNLATQYAVAARNGETGRGRIPAIMARYVRDILSHHGFRTFLAEEGELAMRLGTVPERGLHPRLVRYVELLLREDVELGVRDECVPPQDLAFAAVRIVESFVYSTRITGEDPDPDRPIRILNVLLR</sequence>
<keyword evidence="3" id="KW-1185">Reference proteome</keyword>
<dbReference type="Proteomes" id="UP000184363">
    <property type="component" value="Unassembled WGS sequence"/>
</dbReference>
<dbReference type="Pfam" id="PF18598">
    <property type="entry name" value="TetR_C_36"/>
    <property type="match status" value="1"/>
</dbReference>
<feature type="domain" description="QsdR TetR regulatory C-terminal" evidence="1">
    <location>
        <begin position="102"/>
        <end position="212"/>
    </location>
</feature>
<dbReference type="EMBL" id="FRAP01000018">
    <property type="protein sequence ID" value="SHL12319.1"/>
    <property type="molecule type" value="Genomic_DNA"/>
</dbReference>
<dbReference type="AlphaFoldDB" id="A0A1M6Y2I0"/>
<dbReference type="InterPro" id="IPR009057">
    <property type="entry name" value="Homeodomain-like_sf"/>
</dbReference>
<dbReference type="OrthoDB" id="158903at2"/>
<name>A0A1M6Y2I0_PSETH</name>
<evidence type="ECO:0000313" key="2">
    <source>
        <dbReference type="EMBL" id="SHL12319.1"/>
    </source>
</evidence>
<accession>A0A1M6Y2I0</accession>
<evidence type="ECO:0000313" key="3">
    <source>
        <dbReference type="Proteomes" id="UP000184363"/>
    </source>
</evidence>
<dbReference type="STRING" id="1848.SAMN05443637_118145"/>
<gene>
    <name evidence="2" type="ORF">SAMN05443637_118145</name>
</gene>
<reference evidence="2 3" key="1">
    <citation type="submission" date="2016-11" db="EMBL/GenBank/DDBJ databases">
        <authorList>
            <person name="Jaros S."/>
            <person name="Januszkiewicz K."/>
            <person name="Wedrychowicz H."/>
        </authorList>
    </citation>
    <scope>NUCLEOTIDE SEQUENCE [LARGE SCALE GENOMIC DNA]</scope>
    <source>
        <strain evidence="2 3">DSM 43832</strain>
    </source>
</reference>
<protein>
    <recommendedName>
        <fullName evidence="1">QsdR TetR regulatory C-terminal domain-containing protein</fullName>
    </recommendedName>
</protein>
<evidence type="ECO:0000259" key="1">
    <source>
        <dbReference type="Pfam" id="PF18598"/>
    </source>
</evidence>